<sequence>MKLKITVITHKF</sequence>
<keyword evidence="2" id="KW-1185">Reference proteome</keyword>
<evidence type="ECO:0000313" key="1">
    <source>
        <dbReference type="EMBL" id="WMV25548.1"/>
    </source>
</evidence>
<reference evidence="1" key="1">
    <citation type="submission" date="2023-08" db="EMBL/GenBank/DDBJ databases">
        <title>A de novo genome assembly of Solanum verrucosum Schlechtendal, a Mexican diploid species geographically isolated from the other diploid A-genome species in potato relatives.</title>
        <authorList>
            <person name="Hosaka K."/>
        </authorList>
    </citation>
    <scope>NUCLEOTIDE SEQUENCE</scope>
    <source>
        <tissue evidence="1">Young leaves</tissue>
    </source>
</reference>
<dbReference type="Proteomes" id="UP001234989">
    <property type="component" value="Chromosome 4"/>
</dbReference>
<organism evidence="1 2">
    <name type="scientific">Solanum verrucosum</name>
    <dbReference type="NCBI Taxonomy" id="315347"/>
    <lineage>
        <taxon>Eukaryota</taxon>
        <taxon>Viridiplantae</taxon>
        <taxon>Streptophyta</taxon>
        <taxon>Embryophyta</taxon>
        <taxon>Tracheophyta</taxon>
        <taxon>Spermatophyta</taxon>
        <taxon>Magnoliopsida</taxon>
        <taxon>eudicotyledons</taxon>
        <taxon>Gunneridae</taxon>
        <taxon>Pentapetalae</taxon>
        <taxon>asterids</taxon>
        <taxon>lamiids</taxon>
        <taxon>Solanales</taxon>
        <taxon>Solanaceae</taxon>
        <taxon>Solanoideae</taxon>
        <taxon>Solaneae</taxon>
        <taxon>Solanum</taxon>
    </lineage>
</organism>
<protein>
    <submittedName>
        <fullName evidence="1">Uncharacterized protein</fullName>
    </submittedName>
</protein>
<gene>
    <name evidence="1" type="ORF">MTR67_018933</name>
</gene>
<accession>A0AAF0QNI1</accession>
<dbReference type="EMBL" id="CP133615">
    <property type="protein sequence ID" value="WMV25548.1"/>
    <property type="molecule type" value="Genomic_DNA"/>
</dbReference>
<evidence type="ECO:0000313" key="2">
    <source>
        <dbReference type="Proteomes" id="UP001234989"/>
    </source>
</evidence>
<proteinExistence type="predicted"/>
<name>A0AAF0QNI1_SOLVR</name>